<dbReference type="EC" id="2.1.1.198" evidence="6"/>
<dbReference type="Gene3D" id="3.40.1010.10">
    <property type="entry name" value="Cobalt-precorrin-4 Transmethylase, Domain 1"/>
    <property type="match status" value="1"/>
</dbReference>
<proteinExistence type="inferred from homology"/>
<evidence type="ECO:0000256" key="6">
    <source>
        <dbReference type="HAMAP-Rule" id="MF_01877"/>
    </source>
</evidence>
<keyword evidence="9" id="KW-1185">Reference proteome</keyword>
<dbReference type="SUPFAM" id="SSF53790">
    <property type="entry name" value="Tetrapyrrole methylase"/>
    <property type="match status" value="1"/>
</dbReference>
<evidence type="ECO:0000256" key="4">
    <source>
        <dbReference type="ARBA" id="ARBA00022679"/>
    </source>
</evidence>
<dbReference type="Pfam" id="PF00590">
    <property type="entry name" value="TP_methylase"/>
    <property type="match status" value="1"/>
</dbReference>
<dbReference type="PANTHER" id="PTHR46111:SF1">
    <property type="entry name" value="RIBOSOMAL RNA SMALL SUBUNIT METHYLTRANSFERASE I"/>
    <property type="match status" value="1"/>
</dbReference>
<comment type="catalytic activity">
    <reaction evidence="6">
        <text>cytidine(1402) in 16S rRNA + S-adenosyl-L-methionine = 2'-O-methylcytidine(1402) in 16S rRNA + S-adenosyl-L-homocysteine + H(+)</text>
        <dbReference type="Rhea" id="RHEA:42924"/>
        <dbReference type="Rhea" id="RHEA-COMP:10285"/>
        <dbReference type="Rhea" id="RHEA-COMP:10286"/>
        <dbReference type="ChEBI" id="CHEBI:15378"/>
        <dbReference type="ChEBI" id="CHEBI:57856"/>
        <dbReference type="ChEBI" id="CHEBI:59789"/>
        <dbReference type="ChEBI" id="CHEBI:74495"/>
        <dbReference type="ChEBI" id="CHEBI:82748"/>
        <dbReference type="EC" id="2.1.1.198"/>
    </reaction>
</comment>
<feature type="domain" description="Tetrapyrrole methylase" evidence="7">
    <location>
        <begin position="12"/>
        <end position="210"/>
    </location>
</feature>
<protein>
    <recommendedName>
        <fullName evidence="6">Ribosomal RNA small subunit methyltransferase I</fullName>
        <ecNumber evidence="6">2.1.1.198</ecNumber>
    </recommendedName>
    <alternativeName>
        <fullName evidence="6">16S rRNA 2'-O-ribose C1402 methyltransferase</fullName>
    </alternativeName>
    <alternativeName>
        <fullName evidence="6">rRNA (cytidine-2'-O-)-methyltransferase RsmI</fullName>
    </alternativeName>
</protein>
<dbReference type="OrthoDB" id="9809084at2"/>
<keyword evidence="3 6" id="KW-0489">Methyltransferase</keyword>
<dbReference type="Gene3D" id="3.30.950.10">
    <property type="entry name" value="Methyltransferase, Cobalt-precorrin-4 Transmethylase, Domain 2"/>
    <property type="match status" value="1"/>
</dbReference>
<keyword evidence="1 6" id="KW-0963">Cytoplasm</keyword>
<dbReference type="CDD" id="cd11648">
    <property type="entry name" value="RsmI"/>
    <property type="match status" value="1"/>
</dbReference>
<comment type="function">
    <text evidence="6">Catalyzes the 2'-O-methylation of the ribose of cytidine 1402 (C1402) in 16S rRNA.</text>
</comment>
<keyword evidence="5 6" id="KW-0949">S-adenosyl-L-methionine</keyword>
<dbReference type="PROSITE" id="PS01296">
    <property type="entry name" value="RSMI"/>
    <property type="match status" value="1"/>
</dbReference>
<dbReference type="STRING" id="887929.HMP0721_1838"/>
<dbReference type="InterPro" id="IPR000878">
    <property type="entry name" value="4pyrrol_Mease"/>
</dbReference>
<comment type="caution">
    <text evidence="8">The sequence shown here is derived from an EMBL/GenBank/DDBJ whole genome shotgun (WGS) entry which is preliminary data.</text>
</comment>
<evidence type="ECO:0000256" key="2">
    <source>
        <dbReference type="ARBA" id="ARBA00022552"/>
    </source>
</evidence>
<reference evidence="8 9" key="1">
    <citation type="submission" date="2010-12" db="EMBL/GenBank/DDBJ databases">
        <authorList>
            <person name="Muzny D."/>
            <person name="Qin X."/>
            <person name="Deng J."/>
            <person name="Jiang H."/>
            <person name="Liu Y."/>
            <person name="Qu J."/>
            <person name="Song X.-Z."/>
            <person name="Zhang L."/>
            <person name="Thornton R."/>
            <person name="Coyle M."/>
            <person name="Francisco L."/>
            <person name="Jackson L."/>
            <person name="Javaid M."/>
            <person name="Korchina V."/>
            <person name="Kovar C."/>
            <person name="Mata R."/>
            <person name="Mathew T."/>
            <person name="Ngo R."/>
            <person name="Nguyen L."/>
            <person name="Nguyen N."/>
            <person name="Okwuonu G."/>
            <person name="Ongeri F."/>
            <person name="Pham C."/>
            <person name="Simmons D."/>
            <person name="Wilczek-Boney K."/>
            <person name="Hale W."/>
            <person name="Jakkamsetti A."/>
            <person name="Pham P."/>
            <person name="Ruth R."/>
            <person name="San Lucas F."/>
            <person name="Warren J."/>
            <person name="Zhang J."/>
            <person name="Zhao Z."/>
            <person name="Zhou C."/>
            <person name="Zhu D."/>
            <person name="Lee S."/>
            <person name="Bess C."/>
            <person name="Blankenburg K."/>
            <person name="Forbes L."/>
            <person name="Fu Q."/>
            <person name="Gubbala S."/>
            <person name="Hirani K."/>
            <person name="Jayaseelan J.C."/>
            <person name="Lara F."/>
            <person name="Munidasa M."/>
            <person name="Palculict T."/>
            <person name="Patil S."/>
            <person name="Pu L.-L."/>
            <person name="Saada N."/>
            <person name="Tang L."/>
            <person name="Weissenberger G."/>
            <person name="Zhu Y."/>
            <person name="Hemphill L."/>
            <person name="Shang Y."/>
            <person name="Youmans B."/>
            <person name="Ayvaz T."/>
            <person name="Ross M."/>
            <person name="Santibanez J."/>
            <person name="Aqrawi P."/>
            <person name="Gross S."/>
            <person name="Joshi V."/>
            <person name="Fowler G."/>
            <person name="Nazareth L."/>
            <person name="Reid J."/>
            <person name="Worley K."/>
            <person name="Petrosino J."/>
            <person name="Highlander S."/>
            <person name="Gibbs R."/>
        </authorList>
    </citation>
    <scope>NUCLEOTIDE SEQUENCE [LARGE SCALE GENOMIC DNA]</scope>
    <source>
        <strain evidence="8 9">ATCC 23263</strain>
    </source>
</reference>
<name>E6MIK3_9FIRM</name>
<dbReference type="PANTHER" id="PTHR46111">
    <property type="entry name" value="RIBOSOMAL RNA SMALL SUBUNIT METHYLTRANSFERASE I"/>
    <property type="match status" value="1"/>
</dbReference>
<sequence length="289" mass="31213">MRMTEERTRGVLYIVGTPIGNLEDMSFRAVRILKSVDLIAAEDTRNTIKLLNHFEIHTKMVSYHKYNEKAAAAELVDRLQGGATIAQVSDAGMPAISDPGQVLIAACHAAGVPVRVVPGPTAALSAVALSGMDCRHFVFIGFLGKQNRDLRAGLEAIAASAMPVVLYESPHRLCKTLAKMAALFPDRVMSISREITKQYEETLQGTVADMCDHFAAHPPKGEFVLIVGGGDGPTDETAALNDGSLAAHMAHYQSQGMSEKQAMKAVARDRGVSKREIYGQIKIAPEKEE</sequence>
<evidence type="ECO:0000256" key="1">
    <source>
        <dbReference type="ARBA" id="ARBA00022490"/>
    </source>
</evidence>
<dbReference type="Proteomes" id="UP000004754">
    <property type="component" value="Unassembled WGS sequence"/>
</dbReference>
<evidence type="ECO:0000313" key="8">
    <source>
        <dbReference type="EMBL" id="EFV01099.1"/>
    </source>
</evidence>
<dbReference type="GO" id="GO:0005737">
    <property type="term" value="C:cytoplasm"/>
    <property type="evidence" value="ECO:0007669"/>
    <property type="project" value="UniProtKB-SubCell"/>
</dbReference>
<dbReference type="eggNOG" id="COG0313">
    <property type="taxonomic scope" value="Bacteria"/>
</dbReference>
<dbReference type="InterPro" id="IPR035996">
    <property type="entry name" value="4pyrrol_Methylase_sf"/>
</dbReference>
<comment type="similarity">
    <text evidence="6">Belongs to the methyltransferase superfamily. RsmI family.</text>
</comment>
<evidence type="ECO:0000313" key="9">
    <source>
        <dbReference type="Proteomes" id="UP000004754"/>
    </source>
</evidence>
<keyword evidence="4 6" id="KW-0808">Transferase</keyword>
<dbReference type="InterPro" id="IPR014776">
    <property type="entry name" value="4pyrrole_Mease_sub2"/>
</dbReference>
<accession>E6MIK3</accession>
<dbReference type="FunFam" id="3.40.1010.10:FF:000002">
    <property type="entry name" value="Ribosomal RNA small subunit methyltransferase I"/>
    <property type="match status" value="1"/>
</dbReference>
<dbReference type="HAMAP" id="MF_01877">
    <property type="entry name" value="16SrRNA_methyltr_I"/>
    <property type="match status" value="1"/>
</dbReference>
<dbReference type="InterPro" id="IPR008189">
    <property type="entry name" value="rRNA_ssu_MeTfrase_I"/>
</dbReference>
<dbReference type="FunFam" id="3.30.950.10:FF:000002">
    <property type="entry name" value="Ribosomal RNA small subunit methyltransferase I"/>
    <property type="match status" value="1"/>
</dbReference>
<dbReference type="EMBL" id="AEQN01000023">
    <property type="protein sequence ID" value="EFV01099.1"/>
    <property type="molecule type" value="Genomic_DNA"/>
</dbReference>
<evidence type="ECO:0000256" key="3">
    <source>
        <dbReference type="ARBA" id="ARBA00022603"/>
    </source>
</evidence>
<evidence type="ECO:0000256" key="5">
    <source>
        <dbReference type="ARBA" id="ARBA00022691"/>
    </source>
</evidence>
<dbReference type="PIRSF" id="PIRSF005917">
    <property type="entry name" value="MTase_YraL"/>
    <property type="match status" value="1"/>
</dbReference>
<dbReference type="NCBIfam" id="TIGR00096">
    <property type="entry name" value="16S rRNA (cytidine(1402)-2'-O)-methyltransferase"/>
    <property type="match status" value="1"/>
</dbReference>
<keyword evidence="2 6" id="KW-0698">rRNA processing</keyword>
<dbReference type="HOGENOM" id="CLU_044779_2_0_9"/>
<gene>
    <name evidence="6" type="primary">rsmI</name>
    <name evidence="8" type="ORF">HMP0721_1838</name>
</gene>
<dbReference type="GO" id="GO:0070677">
    <property type="term" value="F:rRNA (cytosine-2'-O-)-methyltransferase activity"/>
    <property type="evidence" value="ECO:0007669"/>
    <property type="project" value="UniProtKB-UniRule"/>
</dbReference>
<comment type="subcellular location">
    <subcellularLocation>
        <location evidence="6">Cytoplasm</location>
    </subcellularLocation>
</comment>
<organism evidence="8 9">
    <name type="scientific">Pseudoramibacter alactolyticus ATCC 23263</name>
    <dbReference type="NCBI Taxonomy" id="887929"/>
    <lineage>
        <taxon>Bacteria</taxon>
        <taxon>Bacillati</taxon>
        <taxon>Bacillota</taxon>
        <taxon>Clostridia</taxon>
        <taxon>Eubacteriales</taxon>
        <taxon>Eubacteriaceae</taxon>
        <taxon>Pseudoramibacter</taxon>
    </lineage>
</organism>
<dbReference type="InterPro" id="IPR018063">
    <property type="entry name" value="SAM_MeTrfase_RsmI_CS"/>
</dbReference>
<dbReference type="InterPro" id="IPR014777">
    <property type="entry name" value="4pyrrole_Mease_sub1"/>
</dbReference>
<dbReference type="AlphaFoldDB" id="E6MIK3"/>
<evidence type="ECO:0000259" key="7">
    <source>
        <dbReference type="Pfam" id="PF00590"/>
    </source>
</evidence>